<evidence type="ECO:0000313" key="1">
    <source>
        <dbReference type="EMBL" id="KAK1858307.1"/>
    </source>
</evidence>
<protein>
    <submittedName>
        <fullName evidence="1">Uncharacterized protein</fullName>
    </submittedName>
</protein>
<organism evidence="1 2">
    <name type="scientific">Pyropia yezoensis</name>
    <name type="common">Susabi-nori</name>
    <name type="synonym">Porphyra yezoensis</name>
    <dbReference type="NCBI Taxonomy" id="2788"/>
    <lineage>
        <taxon>Eukaryota</taxon>
        <taxon>Rhodophyta</taxon>
        <taxon>Bangiophyceae</taxon>
        <taxon>Bangiales</taxon>
        <taxon>Bangiaceae</taxon>
        <taxon>Pyropia</taxon>
    </lineage>
</organism>
<keyword evidence="2" id="KW-1185">Reference proteome</keyword>
<accession>A0ACC3BKG7</accession>
<gene>
    <name evidence="1" type="ORF">I4F81_000916</name>
</gene>
<sequence>MGRKTRRAGWAAPAGALWAAAGTRLARGAAAADGVLVDAAPATAAKGGGTGAGGDRDGGGDAGVAAAPPAVPLRGAGVAVLPTPYPEVLLYVPHLGPPGGLLLAADAVVHVPAGVRPPHVNALSAALTRWAIASATALRVPPLWARAQAEGGVVPATLRAAYARTGGWPAGGVITAHGEALLPPGGAPAVRAAVAEAAAAALPPETAE</sequence>
<evidence type="ECO:0000313" key="2">
    <source>
        <dbReference type="Proteomes" id="UP000798662"/>
    </source>
</evidence>
<comment type="caution">
    <text evidence="1">The sequence shown here is derived from an EMBL/GenBank/DDBJ whole genome shotgun (WGS) entry which is preliminary data.</text>
</comment>
<name>A0ACC3BKG7_PYRYE</name>
<proteinExistence type="predicted"/>
<reference evidence="1" key="1">
    <citation type="submission" date="2019-11" db="EMBL/GenBank/DDBJ databases">
        <title>Nori genome reveals adaptations in red seaweeds to the harsh intertidal environment.</title>
        <authorList>
            <person name="Wang D."/>
            <person name="Mao Y."/>
        </authorList>
    </citation>
    <scope>NUCLEOTIDE SEQUENCE</scope>
    <source>
        <tissue evidence="1">Gametophyte</tissue>
    </source>
</reference>
<dbReference type="Proteomes" id="UP000798662">
    <property type="component" value="Chromosome 1"/>
</dbReference>
<dbReference type="EMBL" id="CM020618">
    <property type="protein sequence ID" value="KAK1858307.1"/>
    <property type="molecule type" value="Genomic_DNA"/>
</dbReference>